<evidence type="ECO:0008006" key="3">
    <source>
        <dbReference type="Google" id="ProtNLM"/>
    </source>
</evidence>
<sequence length="351" mass="38520">MPLRPTDERLPALGVRGPFPRSELCHPHDREWLHYAFLAPDTGHVVISNLSVLGAEQPAGEPDRWAPQRMSILLVHEPGHGWSSSQFNAVRPDEAWSTFRLPHPHGAPGAFRVAAVTGSPAVDLRLARTSRPCTSQCSSFGDDEFLRWQSEPGVRGRGTLRGERGEVVHDLLGYHERVRGRWSWPVMGGWVFGFANAPTADPAGAPPWSVVFTLIQPEYPRDAPTGSVMVWRGGRLARHFPRRRFQLAVHGELDLDRVTLTPPLAATLGTPPAPPVPRRLLLAARMGADRLVMDFRAITAARIANPSETNRRPFSVHELLGRCAVEGVVGGRELGFETYGVVEFAGGAHGD</sequence>
<comment type="caution">
    <text evidence="1">The sequence shown here is derived from an EMBL/GenBank/DDBJ whole genome shotgun (WGS) entry which is preliminary data.</text>
</comment>
<gene>
    <name evidence="1" type="ORF">C8E97_2295</name>
</gene>
<protein>
    <recommendedName>
        <fullName evidence="3">Tocopherol cyclase-like protein</fullName>
    </recommendedName>
</protein>
<reference evidence="1 2" key="1">
    <citation type="submission" date="2018-10" db="EMBL/GenBank/DDBJ databases">
        <title>Sequencing the genomes of 1000 actinobacteria strains.</title>
        <authorList>
            <person name="Klenk H.-P."/>
        </authorList>
    </citation>
    <scope>NUCLEOTIDE SEQUENCE [LARGE SCALE GENOMIC DNA]</scope>
    <source>
        <strain evidence="1 2">DSM 43800</strain>
    </source>
</reference>
<evidence type="ECO:0000313" key="2">
    <source>
        <dbReference type="Proteomes" id="UP000282084"/>
    </source>
</evidence>
<dbReference type="Proteomes" id="UP000282084">
    <property type="component" value="Unassembled WGS sequence"/>
</dbReference>
<evidence type="ECO:0000313" key="1">
    <source>
        <dbReference type="EMBL" id="RKT53716.1"/>
    </source>
</evidence>
<dbReference type="RefSeq" id="WP_211346970.1">
    <property type="nucleotide sequence ID" value="NZ_RBXO01000001.1"/>
</dbReference>
<organism evidence="1 2">
    <name type="scientific">Saccharothrix australiensis</name>
    <dbReference type="NCBI Taxonomy" id="2072"/>
    <lineage>
        <taxon>Bacteria</taxon>
        <taxon>Bacillati</taxon>
        <taxon>Actinomycetota</taxon>
        <taxon>Actinomycetes</taxon>
        <taxon>Pseudonocardiales</taxon>
        <taxon>Pseudonocardiaceae</taxon>
        <taxon>Saccharothrix</taxon>
    </lineage>
</organism>
<dbReference type="EMBL" id="RBXO01000001">
    <property type="protein sequence ID" value="RKT53716.1"/>
    <property type="molecule type" value="Genomic_DNA"/>
</dbReference>
<proteinExistence type="predicted"/>
<accession>A0A495VWN7</accession>
<keyword evidence="2" id="KW-1185">Reference proteome</keyword>
<dbReference type="AlphaFoldDB" id="A0A495VWN7"/>
<name>A0A495VWN7_9PSEU</name>